<name>A0A380WME4_AMIAI</name>
<dbReference type="FunFam" id="3.40.50.720:FF:000084">
    <property type="entry name" value="Short-chain dehydrogenase reductase"/>
    <property type="match status" value="1"/>
</dbReference>
<dbReference type="PRINTS" id="PR00080">
    <property type="entry name" value="SDRFAMILY"/>
</dbReference>
<dbReference type="Gene3D" id="3.40.50.720">
    <property type="entry name" value="NAD(P)-binding Rossmann-like Domain"/>
    <property type="match status" value="1"/>
</dbReference>
<feature type="domain" description="Ketoreductase" evidence="4">
    <location>
        <begin position="11"/>
        <end position="187"/>
    </location>
</feature>
<dbReference type="InterPro" id="IPR002347">
    <property type="entry name" value="SDR_fam"/>
</dbReference>
<dbReference type="PANTHER" id="PTHR24321:SF8">
    <property type="entry name" value="ESTRADIOL 17-BETA-DEHYDROGENASE 8-RELATED"/>
    <property type="match status" value="1"/>
</dbReference>
<evidence type="ECO:0000256" key="1">
    <source>
        <dbReference type="ARBA" id="ARBA00006484"/>
    </source>
</evidence>
<dbReference type="RefSeq" id="WP_115731987.1">
    <property type="nucleotide sequence ID" value="NZ_BAAAVY010000002.1"/>
</dbReference>
<dbReference type="OrthoDB" id="9805986at2"/>
<dbReference type="InterPro" id="IPR020904">
    <property type="entry name" value="Sc_DH/Rdtase_CS"/>
</dbReference>
<evidence type="ECO:0000259" key="4">
    <source>
        <dbReference type="SMART" id="SM00822"/>
    </source>
</evidence>
<dbReference type="SMART" id="SM00822">
    <property type="entry name" value="PKS_KR"/>
    <property type="match status" value="1"/>
</dbReference>
<dbReference type="EC" id="1.1.1.100" evidence="5"/>
<gene>
    <name evidence="5" type="primary">fabG_12</name>
    <name evidence="5" type="ORF">NCTC10684_03148</name>
</gene>
<dbReference type="CDD" id="cd05233">
    <property type="entry name" value="SDR_c"/>
    <property type="match status" value="1"/>
</dbReference>
<sequence>MSVPAIRFDGKRVLVTGGASGIGETVARLLSDLGARVVIADLNREQLDPAAQRTAAADVTQGDVASEDDAERMVREAIAALGGLDLVFNSAGIGDDLVPVHEQSVERWQRVIDVNLKGTYLMCRAASRPMLAQKRGAIVNVSSIVGLGGFPRRSAYAAAKAGINHLTHTLACEWGPSGIRVNAIAPAYTLTPMVQALLERKAFDPTILERRTPLGRLALPEEMARAAVFLLSDWASYITGTVLPVDGGWSAFGGAGDVVSA</sequence>
<dbReference type="PROSITE" id="PS00061">
    <property type="entry name" value="ADH_SHORT"/>
    <property type="match status" value="1"/>
</dbReference>
<proteinExistence type="inferred from homology"/>
<protein>
    <submittedName>
        <fullName evidence="5">3-oxoacyl-[acyl-carrier-protein] reductase FabG</fullName>
        <ecNumber evidence="5">1.1.1.100</ecNumber>
    </submittedName>
</protein>
<dbReference type="Pfam" id="PF13561">
    <property type="entry name" value="adh_short_C2"/>
    <property type="match status" value="1"/>
</dbReference>
<evidence type="ECO:0000313" key="6">
    <source>
        <dbReference type="Proteomes" id="UP000254701"/>
    </source>
</evidence>
<dbReference type="NCBIfam" id="NF005559">
    <property type="entry name" value="PRK07231.1"/>
    <property type="match status" value="1"/>
</dbReference>
<evidence type="ECO:0000256" key="2">
    <source>
        <dbReference type="ARBA" id="ARBA00023002"/>
    </source>
</evidence>
<organism evidence="5 6">
    <name type="scientific">Aminobacter aminovorans</name>
    <name type="common">Chelatobacter heintzii</name>
    <dbReference type="NCBI Taxonomy" id="83263"/>
    <lineage>
        <taxon>Bacteria</taxon>
        <taxon>Pseudomonadati</taxon>
        <taxon>Pseudomonadota</taxon>
        <taxon>Alphaproteobacteria</taxon>
        <taxon>Hyphomicrobiales</taxon>
        <taxon>Phyllobacteriaceae</taxon>
        <taxon>Aminobacter</taxon>
    </lineage>
</organism>
<dbReference type="AlphaFoldDB" id="A0A380WME4"/>
<dbReference type="SUPFAM" id="SSF51735">
    <property type="entry name" value="NAD(P)-binding Rossmann-fold domains"/>
    <property type="match status" value="1"/>
</dbReference>
<keyword evidence="2 5" id="KW-0560">Oxidoreductase</keyword>
<dbReference type="Proteomes" id="UP000254701">
    <property type="component" value="Unassembled WGS sequence"/>
</dbReference>
<evidence type="ECO:0000256" key="3">
    <source>
        <dbReference type="ARBA" id="ARBA00023027"/>
    </source>
</evidence>
<dbReference type="PRINTS" id="PR00081">
    <property type="entry name" value="GDHRDH"/>
</dbReference>
<dbReference type="InterPro" id="IPR036291">
    <property type="entry name" value="NAD(P)-bd_dom_sf"/>
</dbReference>
<dbReference type="InterPro" id="IPR057326">
    <property type="entry name" value="KR_dom"/>
</dbReference>
<dbReference type="GO" id="GO:0004316">
    <property type="term" value="F:3-oxoacyl-[acyl-carrier-protein] reductase (NADPH) activity"/>
    <property type="evidence" value="ECO:0007669"/>
    <property type="project" value="UniProtKB-EC"/>
</dbReference>
<reference evidence="5 6" key="1">
    <citation type="submission" date="2018-06" db="EMBL/GenBank/DDBJ databases">
        <authorList>
            <consortium name="Pathogen Informatics"/>
            <person name="Doyle S."/>
        </authorList>
    </citation>
    <scope>NUCLEOTIDE SEQUENCE [LARGE SCALE GENOMIC DNA]</scope>
    <source>
        <strain evidence="5 6">NCTC10684</strain>
    </source>
</reference>
<comment type="similarity">
    <text evidence="1">Belongs to the short-chain dehydrogenases/reductases (SDR) family.</text>
</comment>
<keyword evidence="3" id="KW-0520">NAD</keyword>
<dbReference type="PANTHER" id="PTHR24321">
    <property type="entry name" value="DEHYDROGENASES, SHORT CHAIN"/>
    <property type="match status" value="1"/>
</dbReference>
<dbReference type="EMBL" id="UFSM01000001">
    <property type="protein sequence ID" value="SUU89905.1"/>
    <property type="molecule type" value="Genomic_DNA"/>
</dbReference>
<evidence type="ECO:0000313" key="5">
    <source>
        <dbReference type="EMBL" id="SUU89905.1"/>
    </source>
</evidence>
<accession>A0A380WME4</accession>